<gene>
    <name evidence="2" type="ORF">R3P38DRAFT_1462777</name>
</gene>
<dbReference type="EMBL" id="JAWWNJ010000006">
    <property type="protein sequence ID" value="KAK7053629.1"/>
    <property type="molecule type" value="Genomic_DNA"/>
</dbReference>
<feature type="region of interest" description="Disordered" evidence="1">
    <location>
        <begin position="48"/>
        <end position="79"/>
    </location>
</feature>
<organism evidence="2 3">
    <name type="scientific">Favolaschia claudopus</name>
    <dbReference type="NCBI Taxonomy" id="2862362"/>
    <lineage>
        <taxon>Eukaryota</taxon>
        <taxon>Fungi</taxon>
        <taxon>Dikarya</taxon>
        <taxon>Basidiomycota</taxon>
        <taxon>Agaricomycotina</taxon>
        <taxon>Agaricomycetes</taxon>
        <taxon>Agaricomycetidae</taxon>
        <taxon>Agaricales</taxon>
        <taxon>Marasmiineae</taxon>
        <taxon>Mycenaceae</taxon>
        <taxon>Favolaschia</taxon>
    </lineage>
</organism>
<evidence type="ECO:0000313" key="2">
    <source>
        <dbReference type="EMBL" id="KAK7053629.1"/>
    </source>
</evidence>
<sequence length="201" mass="23148">MTRLRTRVQRRISRTIVRASPIQHCVRPMSTHIPRNTWPPRLAATNAHPRRVADSPPKPTLPSSLHLRPPHARHSESPVTCPQIHSTAAILTATSLRLRIRQYRRRWQRSHLPSLYGLFPTTSRNQGRPPCIQMTPWCHRCTYVQLRRAIDAAHADTHRAPQSLLYNSIPNSLLPMPPRRRHRQLPRHAAIQPASITPLSF</sequence>
<proteinExistence type="predicted"/>
<dbReference type="Proteomes" id="UP001362999">
    <property type="component" value="Unassembled WGS sequence"/>
</dbReference>
<keyword evidence="3" id="KW-1185">Reference proteome</keyword>
<reference evidence="2 3" key="1">
    <citation type="journal article" date="2024" name="J Genomics">
        <title>Draft genome sequencing and assembly of Favolaschia claudopus CIRM-BRFM 2984 isolated from oak limbs.</title>
        <authorList>
            <person name="Navarro D."/>
            <person name="Drula E."/>
            <person name="Chaduli D."/>
            <person name="Cazenave R."/>
            <person name="Ahrendt S."/>
            <person name="Wang J."/>
            <person name="Lipzen A."/>
            <person name="Daum C."/>
            <person name="Barry K."/>
            <person name="Grigoriev I.V."/>
            <person name="Favel A."/>
            <person name="Rosso M.N."/>
            <person name="Martin F."/>
        </authorList>
    </citation>
    <scope>NUCLEOTIDE SEQUENCE [LARGE SCALE GENOMIC DNA]</scope>
    <source>
        <strain evidence="2 3">CIRM-BRFM 2984</strain>
    </source>
</reference>
<accession>A0AAW0DQ87</accession>
<protein>
    <submittedName>
        <fullName evidence="2">Uncharacterized protein</fullName>
    </submittedName>
</protein>
<evidence type="ECO:0000256" key="1">
    <source>
        <dbReference type="SAM" id="MobiDB-lite"/>
    </source>
</evidence>
<dbReference type="AlphaFoldDB" id="A0AAW0DQ87"/>
<evidence type="ECO:0000313" key="3">
    <source>
        <dbReference type="Proteomes" id="UP001362999"/>
    </source>
</evidence>
<name>A0AAW0DQ87_9AGAR</name>
<feature type="region of interest" description="Disordered" evidence="1">
    <location>
        <begin position="177"/>
        <end position="201"/>
    </location>
</feature>
<comment type="caution">
    <text evidence="2">The sequence shown here is derived from an EMBL/GenBank/DDBJ whole genome shotgun (WGS) entry which is preliminary data.</text>
</comment>